<sequence>MQDGKLCPNLFTLSASSSLHTSRQDTAAFSVFFFTKTCFYLYWKITFKMAEKTVSVYMASVSGSLEMKKSQDRIFSVLSSKKIPFKAVDITQDSEYKDLMRKIAGNPTALPPQICNGDQYCGDFAAFENAVELNQLEQFLKL</sequence>
<dbReference type="AlphaFoldDB" id="A0A3Q2DA66"/>
<feature type="transmembrane region" description="Helical" evidence="2">
    <location>
        <begin position="26"/>
        <end position="43"/>
    </location>
</feature>
<dbReference type="InterPro" id="IPR051033">
    <property type="entry name" value="SH3BGR"/>
</dbReference>
<dbReference type="CDD" id="cd03030">
    <property type="entry name" value="GRX_SH3BGR"/>
    <property type="match status" value="1"/>
</dbReference>
<dbReference type="PANTHER" id="PTHR12232">
    <property type="entry name" value="SH3 DOMAIN-BINDING GLUTAMIC ACID-RICH-LIKE PROTEIN"/>
    <property type="match status" value="1"/>
</dbReference>
<evidence type="ECO:0000313" key="4">
    <source>
        <dbReference type="Proteomes" id="UP000265020"/>
    </source>
</evidence>
<proteinExistence type="inferred from homology"/>
<dbReference type="OMA" id="QHTATFS"/>
<dbReference type="InterPro" id="IPR036249">
    <property type="entry name" value="Thioredoxin-like_sf"/>
</dbReference>
<organism evidence="3 4">
    <name type="scientific">Cyprinodon variegatus</name>
    <name type="common">Sheepshead minnow</name>
    <dbReference type="NCBI Taxonomy" id="28743"/>
    <lineage>
        <taxon>Eukaryota</taxon>
        <taxon>Metazoa</taxon>
        <taxon>Chordata</taxon>
        <taxon>Craniata</taxon>
        <taxon>Vertebrata</taxon>
        <taxon>Euteleostomi</taxon>
        <taxon>Actinopterygii</taxon>
        <taxon>Neopterygii</taxon>
        <taxon>Teleostei</taxon>
        <taxon>Neoteleostei</taxon>
        <taxon>Acanthomorphata</taxon>
        <taxon>Ovalentaria</taxon>
        <taxon>Atherinomorphae</taxon>
        <taxon>Cyprinodontiformes</taxon>
        <taxon>Cyprinodontidae</taxon>
        <taxon>Cyprinodon</taxon>
    </lineage>
</organism>
<evidence type="ECO:0000313" key="3">
    <source>
        <dbReference type="Ensembl" id="ENSCVAP00000015662.1"/>
    </source>
</evidence>
<reference evidence="3" key="1">
    <citation type="submission" date="2025-08" db="UniProtKB">
        <authorList>
            <consortium name="Ensembl"/>
        </authorList>
    </citation>
    <scope>IDENTIFICATION</scope>
</reference>
<comment type="similarity">
    <text evidence="1">Belongs to the SH3BGR family.</text>
</comment>
<dbReference type="GO" id="GO:0005737">
    <property type="term" value="C:cytoplasm"/>
    <property type="evidence" value="ECO:0007669"/>
    <property type="project" value="TreeGrafter"/>
</dbReference>
<name>A0A3Q2DA66_CYPVA</name>
<keyword evidence="2" id="KW-0472">Membrane</keyword>
<evidence type="ECO:0000256" key="1">
    <source>
        <dbReference type="ARBA" id="ARBA00007764"/>
    </source>
</evidence>
<dbReference type="PROSITE" id="PS51354">
    <property type="entry name" value="GLUTAREDOXIN_2"/>
    <property type="match status" value="1"/>
</dbReference>
<accession>A0A3Q2DA66</accession>
<dbReference type="Pfam" id="PF04908">
    <property type="entry name" value="SH3BGR"/>
    <property type="match status" value="1"/>
</dbReference>
<keyword evidence="4" id="KW-1185">Reference proteome</keyword>
<dbReference type="SUPFAM" id="SSF52833">
    <property type="entry name" value="Thioredoxin-like"/>
    <property type="match status" value="1"/>
</dbReference>
<dbReference type="Proteomes" id="UP000265020">
    <property type="component" value="Unassembled WGS sequence"/>
</dbReference>
<dbReference type="GeneTree" id="ENSGT00940000157260"/>
<dbReference type="Ensembl" id="ENSCVAT00000023803.1">
    <property type="protein sequence ID" value="ENSCVAP00000015662.1"/>
    <property type="gene ID" value="ENSCVAG00000018491.1"/>
</dbReference>
<keyword evidence="2" id="KW-1133">Transmembrane helix</keyword>
<dbReference type="Gene3D" id="3.40.30.10">
    <property type="entry name" value="Glutaredoxin"/>
    <property type="match status" value="1"/>
</dbReference>
<dbReference type="PANTHER" id="PTHR12232:SF15">
    <property type="entry name" value="SH3 DOMAIN-BINDING GLUTAMIC ACID-RICH PROTEIN HOMOLOG"/>
    <property type="match status" value="1"/>
</dbReference>
<dbReference type="InterPro" id="IPR006993">
    <property type="entry name" value="Glut_rich_SH3-bd"/>
</dbReference>
<evidence type="ECO:0000256" key="2">
    <source>
        <dbReference type="SAM" id="Phobius"/>
    </source>
</evidence>
<reference evidence="3" key="2">
    <citation type="submission" date="2025-09" db="UniProtKB">
        <authorList>
            <consortium name="Ensembl"/>
        </authorList>
    </citation>
    <scope>IDENTIFICATION</scope>
</reference>
<protein>
    <submittedName>
        <fullName evidence="3">SH3 domain-binding glutamic acid-rich-like protein 3</fullName>
    </submittedName>
</protein>
<keyword evidence="2" id="KW-0812">Transmembrane</keyword>